<proteinExistence type="predicted"/>
<gene>
    <name evidence="4" type="primary">LOC116308688</name>
</gene>
<evidence type="ECO:0000256" key="2">
    <source>
        <dbReference type="SAM" id="SignalP"/>
    </source>
</evidence>
<feature type="region of interest" description="Disordered" evidence="1">
    <location>
        <begin position="540"/>
        <end position="559"/>
    </location>
</feature>
<evidence type="ECO:0000313" key="3">
    <source>
        <dbReference type="Proteomes" id="UP000515163"/>
    </source>
</evidence>
<dbReference type="RefSeq" id="XP_031575024.1">
    <property type="nucleotide sequence ID" value="XM_031719164.1"/>
</dbReference>
<reference evidence="4" key="1">
    <citation type="submission" date="2025-08" db="UniProtKB">
        <authorList>
            <consortium name="RefSeq"/>
        </authorList>
    </citation>
    <scope>IDENTIFICATION</scope>
    <source>
        <tissue evidence="4">Tentacle</tissue>
    </source>
</reference>
<dbReference type="AlphaFoldDB" id="A0A6P8J5P1"/>
<keyword evidence="3" id="KW-1185">Reference proteome</keyword>
<feature type="chain" id="PRO_5027753869" evidence="2">
    <location>
        <begin position="29"/>
        <end position="559"/>
    </location>
</feature>
<feature type="compositionally biased region" description="Polar residues" evidence="1">
    <location>
        <begin position="149"/>
        <end position="168"/>
    </location>
</feature>
<dbReference type="GeneID" id="116308688"/>
<keyword evidence="2" id="KW-0732">Signal</keyword>
<organism evidence="3 4">
    <name type="scientific">Actinia tenebrosa</name>
    <name type="common">Australian red waratah sea anemone</name>
    <dbReference type="NCBI Taxonomy" id="6105"/>
    <lineage>
        <taxon>Eukaryota</taxon>
        <taxon>Metazoa</taxon>
        <taxon>Cnidaria</taxon>
        <taxon>Anthozoa</taxon>
        <taxon>Hexacorallia</taxon>
        <taxon>Actiniaria</taxon>
        <taxon>Actiniidae</taxon>
        <taxon>Actinia</taxon>
    </lineage>
</organism>
<dbReference type="OrthoDB" id="5990608at2759"/>
<sequence>MPFICQNCSKMGALLLLSLTILITRAHSNPWIFQEIKPLTEADAVKKSTIPDAPVKDADPATPTIHIKQDIRDDILGKNKSSTKFKEGVKKLLDFLEAGPEAVGDAPDKETTSPSVLNSHEDAAKNNSKNDNQLLKQNNQSLSYKQEKQSGSSQMNGVNSKDLNSFATGGNLDNHEKEANSNFVNQQREPPAIPMRSEINGNGVVPIQAPESLDKHLNSVAAGDHLSSFNKDSHDDKPLKESNFVTQQKEPPAIAMRSKINGNGMLPIHATMSLLRDGIADKDPSVLVTAPRMGSNLVAKSQIPYTTTPYQSTQLLQNNAIVRSRNPTPANLQHLKYNPYSALYQRSSFPHYYGNYGLTHPNTMATPAYRYPYNQRRMLPLKANSFNTALRSNARLPFYRTATPAYNPQLQLHYAKTFVPRRRLAMIPQRASMSSFLSRRSNIPTFRNFQISHPYHVNPVLPKWNLLGRNTIFQPASRPRGLKYRRLAVSDRGHSYNGLSSPRDKVTQKTPLPLPLASIMTAARIVVPAQPHTLNGAFKSNVETLPSGDPGEEKVARAV</sequence>
<feature type="compositionally biased region" description="Low complexity" evidence="1">
    <location>
        <begin position="125"/>
        <end position="143"/>
    </location>
</feature>
<name>A0A6P8J5P1_ACTTE</name>
<evidence type="ECO:0000313" key="4">
    <source>
        <dbReference type="RefSeq" id="XP_031575024.1"/>
    </source>
</evidence>
<protein>
    <submittedName>
        <fullName evidence="4">Uncharacterized protein LOC116308688 isoform X1</fullName>
    </submittedName>
</protein>
<dbReference type="Proteomes" id="UP000515163">
    <property type="component" value="Unplaced"/>
</dbReference>
<dbReference type="KEGG" id="aten:116308688"/>
<dbReference type="InParanoid" id="A0A6P8J5P1"/>
<accession>A0A6P8J5P1</accession>
<feature type="signal peptide" evidence="2">
    <location>
        <begin position="1"/>
        <end position="28"/>
    </location>
</feature>
<evidence type="ECO:0000256" key="1">
    <source>
        <dbReference type="SAM" id="MobiDB-lite"/>
    </source>
</evidence>
<feature type="region of interest" description="Disordered" evidence="1">
    <location>
        <begin position="101"/>
        <end position="177"/>
    </location>
</feature>